<reference evidence="1 2" key="1">
    <citation type="submission" date="2018-03" db="EMBL/GenBank/DDBJ databases">
        <title>Genomic Encyclopedia of Archaeal and Bacterial Type Strains, Phase II (KMG-II): from individual species to whole genera.</title>
        <authorList>
            <person name="Goeker M."/>
        </authorList>
    </citation>
    <scope>NUCLEOTIDE SEQUENCE [LARGE SCALE GENOMIC DNA]</scope>
    <source>
        <strain evidence="1 2">ATCC BAA-1496</strain>
    </source>
</reference>
<dbReference type="AlphaFoldDB" id="A0A2T0UYI1"/>
<name>A0A2T0UYI1_9MICO</name>
<proteinExistence type="predicted"/>
<dbReference type="EMBL" id="PVTI01000003">
    <property type="protein sequence ID" value="PRY62917.1"/>
    <property type="molecule type" value="Genomic_DNA"/>
</dbReference>
<dbReference type="OrthoDB" id="3209715at2"/>
<gene>
    <name evidence="1" type="ORF">BCF74_103124</name>
</gene>
<protein>
    <recommendedName>
        <fullName evidence="3">DUF559 domain-containing protein</fullName>
    </recommendedName>
</protein>
<keyword evidence="2" id="KW-1185">Reference proteome</keyword>
<sequence length="313" mass="34074">MTPRQRRRLSRDERARRAAEVAVAHCGVAHRRDLRQAGVSRDDVRSEVTAGRWTLAGRHTVVINASLPLTGEAALWHAVWESGSGAVLDGVSALVAGGLTGFAPDHIDVAVPANHRVNRVDGVRTHRRRELGPTRGAGLPRVHPEWAVIRAARWARTDRTAVLLLCLVIQQRLVSPERLLATWRVLRAGPRQRLLEAVLPDICDGAHSLGELDFGALCVAHGVPRPSRQVVMKGHNGRIHLDALWEDIGLVVEVDGGHHALALAPVDDALRQNEVTLLDKVVLRVPVLGLRLTPEAFMAQVARAHAQLTQAAA</sequence>
<accession>A0A2T0UYI1</accession>
<evidence type="ECO:0000313" key="2">
    <source>
        <dbReference type="Proteomes" id="UP000237822"/>
    </source>
</evidence>
<evidence type="ECO:0000313" key="1">
    <source>
        <dbReference type="EMBL" id="PRY62917.1"/>
    </source>
</evidence>
<evidence type="ECO:0008006" key="3">
    <source>
        <dbReference type="Google" id="ProtNLM"/>
    </source>
</evidence>
<organism evidence="1 2">
    <name type="scientific">Knoellia remsis</name>
    <dbReference type="NCBI Taxonomy" id="407159"/>
    <lineage>
        <taxon>Bacteria</taxon>
        <taxon>Bacillati</taxon>
        <taxon>Actinomycetota</taxon>
        <taxon>Actinomycetes</taxon>
        <taxon>Micrococcales</taxon>
        <taxon>Intrasporangiaceae</taxon>
        <taxon>Knoellia</taxon>
    </lineage>
</organism>
<comment type="caution">
    <text evidence="1">The sequence shown here is derived from an EMBL/GenBank/DDBJ whole genome shotgun (WGS) entry which is preliminary data.</text>
</comment>
<dbReference type="RefSeq" id="WP_106296488.1">
    <property type="nucleotide sequence ID" value="NZ_PVTI01000003.1"/>
</dbReference>
<dbReference type="Proteomes" id="UP000237822">
    <property type="component" value="Unassembled WGS sequence"/>
</dbReference>